<feature type="domain" description="Peptidase S9 prolyl oligopeptidase catalytic" evidence="3">
    <location>
        <begin position="366"/>
        <end position="551"/>
    </location>
</feature>
<dbReference type="InterPro" id="IPR051167">
    <property type="entry name" value="Prolyl_oligopep/macrocyclase"/>
</dbReference>
<organism evidence="4">
    <name type="scientific">Rhodococcus sp. D-6</name>
    <dbReference type="NCBI Taxonomy" id="1387842"/>
    <lineage>
        <taxon>Bacteria</taxon>
        <taxon>Bacillati</taxon>
        <taxon>Actinomycetota</taxon>
        <taxon>Actinomycetes</taxon>
        <taxon>Mycobacteriales</taxon>
        <taxon>Nocardiaceae</taxon>
        <taxon>Rhodococcus</taxon>
    </lineage>
</organism>
<dbReference type="RefSeq" id="WP_064255651.1">
    <property type="nucleotide sequence ID" value="NZ_CP132970.1"/>
</dbReference>
<dbReference type="PANTHER" id="PTHR42881">
    <property type="entry name" value="PROLYL ENDOPEPTIDASE"/>
    <property type="match status" value="1"/>
</dbReference>
<dbReference type="SUPFAM" id="SSF82171">
    <property type="entry name" value="DPP6 N-terminal domain-like"/>
    <property type="match status" value="1"/>
</dbReference>
<dbReference type="Gene3D" id="2.130.10.120">
    <property type="entry name" value="Prolyl oligopeptidase, N-terminal domain"/>
    <property type="match status" value="1"/>
</dbReference>
<dbReference type="InterPro" id="IPR001375">
    <property type="entry name" value="Peptidase_S9_cat"/>
</dbReference>
<dbReference type="SUPFAM" id="SSF53474">
    <property type="entry name" value="alpha/beta-Hydrolases"/>
    <property type="match status" value="1"/>
</dbReference>
<dbReference type="Gene3D" id="3.40.50.1820">
    <property type="entry name" value="alpha/beta hydrolase"/>
    <property type="match status" value="1"/>
</dbReference>
<dbReference type="PRINTS" id="PR00862">
    <property type="entry name" value="PROLIGOPTASE"/>
</dbReference>
<dbReference type="GO" id="GO:0006508">
    <property type="term" value="P:proteolysis"/>
    <property type="evidence" value="ECO:0007669"/>
    <property type="project" value="InterPro"/>
</dbReference>
<evidence type="ECO:0000259" key="3">
    <source>
        <dbReference type="Pfam" id="PF00326"/>
    </source>
</evidence>
<accession>A0AAU7V0W7</accession>
<proteinExistence type="predicted"/>
<dbReference type="Pfam" id="PF00326">
    <property type="entry name" value="Peptidase_S9"/>
    <property type="match status" value="1"/>
</dbReference>
<dbReference type="GO" id="GO:0005829">
    <property type="term" value="C:cytosol"/>
    <property type="evidence" value="ECO:0007669"/>
    <property type="project" value="TreeGrafter"/>
</dbReference>
<dbReference type="GO" id="GO:0004252">
    <property type="term" value="F:serine-type endopeptidase activity"/>
    <property type="evidence" value="ECO:0007669"/>
    <property type="project" value="UniProtKB-EC"/>
</dbReference>
<sequence>MNSSSFPINDALDAALARWEQYGRPGTPDTGFVLSRLPGRRTRGIYVAGSEQPIFEPDAHILAMSPAPDGRRIALQLAERADEDGVLAVLDTTSGNLRHYNDIHCRYEPMQWTPDARSLAVVARSPQRLVQVDVVHDEVTVEPVAGDARCRLFSAGIHMLLAESRPASPTRLIRLDNSARLGSFPSITGVFGINDGDVLVYGGNALHVLDAHSGVERWRWMDPAVRLTAVTVTGDTVHASAVRAGASVLLRLAHGTVIDEWPVNSGGSVASITDLGADGGRTYVVIEAPAVPPHVVTVDERTRGGGAATVAGDFETVRHEFAADDGETLTVVVTSPKGFTGPAPTILTCYGGFGVPDLPVFEPTIPAWVESGGRYATAHIRGGGEHGEQWRRAGYGAGKRRGIDDLADAARGLAGADLTNPELLVLAGASHGGTVVASCALDHRGICTGFATTAAPLDLLSLEKHPLGRIWLDEFGDTSSPEGTQELRAISPLHRAKMIDPEHRLPRFLGIVLAEDSRVNPDDSYALASVLREAGAEALVWEAPHAGHGSNHLDSLHSMGSVLLSFAAHTTRRTRSSEGRHA</sequence>
<evidence type="ECO:0000256" key="1">
    <source>
        <dbReference type="ARBA" id="ARBA00001070"/>
    </source>
</evidence>
<dbReference type="InterPro" id="IPR002470">
    <property type="entry name" value="Peptidase_S9A"/>
</dbReference>
<dbReference type="PANTHER" id="PTHR42881:SF2">
    <property type="entry name" value="PROLYL ENDOPEPTIDASE"/>
    <property type="match status" value="1"/>
</dbReference>
<reference evidence="4" key="1">
    <citation type="submission" date="2023-08" db="EMBL/GenBank/DDBJ databases">
        <title>The novel hydrolase IpcH responsible for the initial isoprocarb degradation step in Rhodococcus sp. D-6.</title>
        <authorList>
            <person name="Zhu Q."/>
        </authorList>
    </citation>
    <scope>NUCLEOTIDE SEQUENCE</scope>
    <source>
        <strain evidence="4">D-6</strain>
    </source>
</reference>
<dbReference type="EMBL" id="CP132970">
    <property type="protein sequence ID" value="XBW05835.1"/>
    <property type="molecule type" value="Genomic_DNA"/>
</dbReference>
<evidence type="ECO:0000256" key="2">
    <source>
        <dbReference type="ARBA" id="ARBA00011897"/>
    </source>
</evidence>
<gene>
    <name evidence="4" type="ORF">RBB84_07955</name>
</gene>
<dbReference type="GO" id="GO:0070012">
    <property type="term" value="F:oligopeptidase activity"/>
    <property type="evidence" value="ECO:0007669"/>
    <property type="project" value="TreeGrafter"/>
</dbReference>
<dbReference type="InterPro" id="IPR029058">
    <property type="entry name" value="AB_hydrolase_fold"/>
</dbReference>
<comment type="catalytic activity">
    <reaction evidence="1">
        <text>Hydrolysis of Pro-|-Xaa &gt;&gt; Ala-|-Xaa in oligopeptides.</text>
        <dbReference type="EC" id="3.4.21.26"/>
    </reaction>
</comment>
<dbReference type="EC" id="3.4.21.26" evidence="2"/>
<protein>
    <recommendedName>
        <fullName evidence="2">prolyl oligopeptidase</fullName>
        <ecNumber evidence="2">3.4.21.26</ecNumber>
    </recommendedName>
</protein>
<name>A0AAU7V0W7_9NOCA</name>
<dbReference type="KEGG" id="rhox:RBB84_07955"/>
<dbReference type="AlphaFoldDB" id="A0AAU7V0W7"/>
<evidence type="ECO:0000313" key="4">
    <source>
        <dbReference type="EMBL" id="XBW05835.1"/>
    </source>
</evidence>